<comment type="similarity">
    <text evidence="1 4">Belongs to the universal ribosomal protein uL15 family.</text>
</comment>
<dbReference type="InterPro" id="IPR036227">
    <property type="entry name" value="Ribosomal_uL15/eL18_sf"/>
</dbReference>
<dbReference type="AlphaFoldDB" id="A0A2H0WYW7"/>
<dbReference type="InterPro" id="IPR005749">
    <property type="entry name" value="Ribosomal_uL15_bac-type"/>
</dbReference>
<comment type="function">
    <text evidence="4">Binds to the 23S rRNA.</text>
</comment>
<feature type="region of interest" description="Disordered" evidence="5">
    <location>
        <begin position="1"/>
        <end position="44"/>
    </location>
</feature>
<dbReference type="GO" id="GO:0019843">
    <property type="term" value="F:rRNA binding"/>
    <property type="evidence" value="ECO:0007669"/>
    <property type="project" value="UniProtKB-UniRule"/>
</dbReference>
<dbReference type="InterPro" id="IPR021131">
    <property type="entry name" value="Ribosomal_uL15/eL18"/>
</dbReference>
<reference evidence="8" key="1">
    <citation type="submission" date="2017-09" db="EMBL/GenBank/DDBJ databases">
        <title>Depth-based differentiation of microbial function through sediment-hosted aquifers and enrichment of novel symbionts in the deep terrestrial subsurface.</title>
        <authorList>
            <person name="Probst A.J."/>
            <person name="Ladd B."/>
            <person name="Jarett J.K."/>
            <person name="Geller-Mcgrath D.E."/>
            <person name="Sieber C.M.K."/>
            <person name="Emerson J.B."/>
            <person name="Anantharaman K."/>
            <person name="Thomas B.C."/>
            <person name="Malmstrom R."/>
            <person name="Stieglmeier M."/>
            <person name="Klingl A."/>
            <person name="Woyke T."/>
            <person name="Ryan C.M."/>
            <person name="Banfield J.F."/>
        </authorList>
    </citation>
    <scope>NUCLEOTIDE SEQUENCE [LARGE SCALE GENOMIC DNA]</scope>
</reference>
<keyword evidence="4" id="KW-0699">rRNA-binding</keyword>
<dbReference type="GO" id="GO:0022625">
    <property type="term" value="C:cytosolic large ribosomal subunit"/>
    <property type="evidence" value="ECO:0007669"/>
    <property type="project" value="TreeGrafter"/>
</dbReference>
<keyword evidence="3 4" id="KW-0687">Ribonucleoprotein</keyword>
<evidence type="ECO:0000313" key="8">
    <source>
        <dbReference type="Proteomes" id="UP000229574"/>
    </source>
</evidence>
<dbReference type="GO" id="GO:0003735">
    <property type="term" value="F:structural constituent of ribosome"/>
    <property type="evidence" value="ECO:0007669"/>
    <property type="project" value="InterPro"/>
</dbReference>
<dbReference type="Pfam" id="PF00828">
    <property type="entry name" value="Ribosomal_L27A"/>
    <property type="match status" value="1"/>
</dbReference>
<evidence type="ECO:0000256" key="5">
    <source>
        <dbReference type="SAM" id="MobiDB-lite"/>
    </source>
</evidence>
<dbReference type="EMBL" id="PEYY01000109">
    <property type="protein sequence ID" value="PIS17805.1"/>
    <property type="molecule type" value="Genomic_DNA"/>
</dbReference>
<protein>
    <recommendedName>
        <fullName evidence="4">Large ribosomal subunit protein uL15</fullName>
    </recommendedName>
</protein>
<accession>A0A2H0WYW7</accession>
<evidence type="ECO:0000313" key="7">
    <source>
        <dbReference type="EMBL" id="PIS17805.1"/>
    </source>
</evidence>
<dbReference type="Proteomes" id="UP000229574">
    <property type="component" value="Unassembled WGS sequence"/>
</dbReference>
<comment type="caution">
    <text evidence="7">The sequence shown here is derived from an EMBL/GenBank/DDBJ whole genome shotgun (WGS) entry which is preliminary data.</text>
</comment>
<organism evidence="7 8">
    <name type="scientific">Candidatus Collierbacteria bacterium CG09_land_8_20_14_0_10_46_12</name>
    <dbReference type="NCBI Taxonomy" id="1974533"/>
    <lineage>
        <taxon>Bacteria</taxon>
        <taxon>Candidatus Collieribacteriota</taxon>
    </lineage>
</organism>
<name>A0A2H0WYW7_9BACT</name>
<keyword evidence="2 4" id="KW-0689">Ribosomal protein</keyword>
<comment type="subunit">
    <text evidence="4">Part of the 50S ribosomal subunit.</text>
</comment>
<proteinExistence type="inferred from homology"/>
<feature type="domain" description="Large ribosomal subunit protein uL15/eL18" evidence="6">
    <location>
        <begin position="76"/>
        <end position="143"/>
    </location>
</feature>
<feature type="compositionally biased region" description="Polar residues" evidence="5">
    <location>
        <begin position="32"/>
        <end position="44"/>
    </location>
</feature>
<dbReference type="PANTHER" id="PTHR12934">
    <property type="entry name" value="50S RIBOSOMAL PROTEIN L15"/>
    <property type="match status" value="1"/>
</dbReference>
<evidence type="ECO:0000256" key="2">
    <source>
        <dbReference type="ARBA" id="ARBA00022980"/>
    </source>
</evidence>
<dbReference type="SUPFAM" id="SSF52080">
    <property type="entry name" value="Ribosomal proteins L15p and L18e"/>
    <property type="match status" value="1"/>
</dbReference>
<sequence length="148" mass="16054">MQLNNLPKITARKNKRLGHGYGSGKGGHTSSRGQKGQKSRGSVRMSFTGSSWVWFKRLPFMRGKSRFNSFGKKALINLSTLNILEAGSLVTIESLIEKKIISKNQATISSVKIVGTGELKKNLKVMVNATQSAQKAILAAKGEYSGQA</sequence>
<evidence type="ECO:0000256" key="3">
    <source>
        <dbReference type="ARBA" id="ARBA00023274"/>
    </source>
</evidence>
<dbReference type="Gene3D" id="3.100.10.10">
    <property type="match status" value="1"/>
</dbReference>
<dbReference type="InterPro" id="IPR030878">
    <property type="entry name" value="Ribosomal_uL15"/>
</dbReference>
<dbReference type="GO" id="GO:0006412">
    <property type="term" value="P:translation"/>
    <property type="evidence" value="ECO:0007669"/>
    <property type="project" value="UniProtKB-UniRule"/>
</dbReference>
<gene>
    <name evidence="4 7" type="primary">rplO</name>
    <name evidence="7" type="ORF">COT54_02680</name>
</gene>
<evidence type="ECO:0000256" key="4">
    <source>
        <dbReference type="HAMAP-Rule" id="MF_01341"/>
    </source>
</evidence>
<keyword evidence="4" id="KW-0694">RNA-binding</keyword>
<evidence type="ECO:0000256" key="1">
    <source>
        <dbReference type="ARBA" id="ARBA00007320"/>
    </source>
</evidence>
<evidence type="ECO:0000259" key="6">
    <source>
        <dbReference type="Pfam" id="PF00828"/>
    </source>
</evidence>
<dbReference type="HAMAP" id="MF_01341">
    <property type="entry name" value="Ribosomal_uL15"/>
    <property type="match status" value="1"/>
</dbReference>
<dbReference type="PANTHER" id="PTHR12934:SF11">
    <property type="entry name" value="LARGE RIBOSOMAL SUBUNIT PROTEIN UL15M"/>
    <property type="match status" value="1"/>
</dbReference>
<dbReference type="NCBIfam" id="TIGR01071">
    <property type="entry name" value="rplO_bact"/>
    <property type="match status" value="1"/>
</dbReference>